<proteinExistence type="predicted"/>
<reference evidence="2" key="1">
    <citation type="journal article" date="2023" name="G3 (Bethesda)">
        <title>A reference genome for the long-term kleptoplast-retaining sea slug Elysia crispata morphotype clarki.</title>
        <authorList>
            <person name="Eastman K.E."/>
            <person name="Pendleton A.L."/>
            <person name="Shaikh M.A."/>
            <person name="Suttiyut T."/>
            <person name="Ogas R."/>
            <person name="Tomko P."/>
            <person name="Gavelis G."/>
            <person name="Widhalm J.R."/>
            <person name="Wisecaver J.H."/>
        </authorList>
    </citation>
    <scope>NUCLEOTIDE SEQUENCE</scope>
    <source>
        <strain evidence="2">ECLA1</strain>
    </source>
</reference>
<dbReference type="AlphaFoldDB" id="A0AAE1EDJ4"/>
<sequence length="145" mass="16529">MASDRGCLQPTVVRQRPLKVQPPKRMKNSSDLQVSERVRKTCGRARAVRNPQSPALHHAWTRRVRRHECNNNKRRPSLETHNNRSTPSTDSAGPEEEDEESNGELKVETGPGLLTSGGFKTDNFSSGQSEQRQERFLEKATRRRK</sequence>
<feature type="compositionally biased region" description="Basic and acidic residues" evidence="1">
    <location>
        <begin position="131"/>
        <end position="145"/>
    </location>
</feature>
<feature type="region of interest" description="Disordered" evidence="1">
    <location>
        <begin position="1"/>
        <end position="145"/>
    </location>
</feature>
<protein>
    <submittedName>
        <fullName evidence="2">Uncharacterized protein</fullName>
    </submittedName>
</protein>
<feature type="compositionally biased region" description="Acidic residues" evidence="1">
    <location>
        <begin position="93"/>
        <end position="102"/>
    </location>
</feature>
<dbReference type="Proteomes" id="UP001283361">
    <property type="component" value="Unassembled WGS sequence"/>
</dbReference>
<evidence type="ECO:0000313" key="2">
    <source>
        <dbReference type="EMBL" id="KAK3802063.1"/>
    </source>
</evidence>
<comment type="caution">
    <text evidence="2">The sequence shown here is derived from an EMBL/GenBank/DDBJ whole genome shotgun (WGS) entry which is preliminary data.</text>
</comment>
<evidence type="ECO:0000313" key="3">
    <source>
        <dbReference type="Proteomes" id="UP001283361"/>
    </source>
</evidence>
<name>A0AAE1EDJ4_9GAST</name>
<accession>A0AAE1EDJ4</accession>
<feature type="compositionally biased region" description="Basic and acidic residues" evidence="1">
    <location>
        <begin position="67"/>
        <end position="82"/>
    </location>
</feature>
<evidence type="ECO:0000256" key="1">
    <source>
        <dbReference type="SAM" id="MobiDB-lite"/>
    </source>
</evidence>
<gene>
    <name evidence="2" type="ORF">RRG08_064656</name>
</gene>
<organism evidence="2 3">
    <name type="scientific">Elysia crispata</name>
    <name type="common">lettuce slug</name>
    <dbReference type="NCBI Taxonomy" id="231223"/>
    <lineage>
        <taxon>Eukaryota</taxon>
        <taxon>Metazoa</taxon>
        <taxon>Spiralia</taxon>
        <taxon>Lophotrochozoa</taxon>
        <taxon>Mollusca</taxon>
        <taxon>Gastropoda</taxon>
        <taxon>Heterobranchia</taxon>
        <taxon>Euthyneura</taxon>
        <taxon>Panpulmonata</taxon>
        <taxon>Sacoglossa</taxon>
        <taxon>Placobranchoidea</taxon>
        <taxon>Plakobranchidae</taxon>
        <taxon>Elysia</taxon>
    </lineage>
</organism>
<keyword evidence="3" id="KW-1185">Reference proteome</keyword>
<dbReference type="EMBL" id="JAWDGP010000269">
    <property type="protein sequence ID" value="KAK3802063.1"/>
    <property type="molecule type" value="Genomic_DNA"/>
</dbReference>